<evidence type="ECO:0000313" key="2">
    <source>
        <dbReference type="WBParaSite" id="ES5_v2.g30415.t1"/>
    </source>
</evidence>
<dbReference type="Proteomes" id="UP000887579">
    <property type="component" value="Unplaced"/>
</dbReference>
<sequence>KLSVWLNKECQNIEALNGYQVKFIPIKHQPDITTLKTKWTIGIFDANNFKHFERMNGRDKYITTDSEEKLERIINRFYRMKADGDGVFLSSNILNDNEWRLSHSNNRFIFSK</sequence>
<organism evidence="1 2">
    <name type="scientific">Panagrolaimus sp. ES5</name>
    <dbReference type="NCBI Taxonomy" id="591445"/>
    <lineage>
        <taxon>Eukaryota</taxon>
        <taxon>Metazoa</taxon>
        <taxon>Ecdysozoa</taxon>
        <taxon>Nematoda</taxon>
        <taxon>Chromadorea</taxon>
        <taxon>Rhabditida</taxon>
        <taxon>Tylenchina</taxon>
        <taxon>Panagrolaimomorpha</taxon>
        <taxon>Panagrolaimoidea</taxon>
        <taxon>Panagrolaimidae</taxon>
        <taxon>Panagrolaimus</taxon>
    </lineage>
</organism>
<dbReference type="WBParaSite" id="ES5_v2.g30415.t1">
    <property type="protein sequence ID" value="ES5_v2.g30415.t1"/>
    <property type="gene ID" value="ES5_v2.g30415"/>
</dbReference>
<protein>
    <submittedName>
        <fullName evidence="2">Uncharacterized protein</fullName>
    </submittedName>
</protein>
<accession>A0AC34GLE4</accession>
<proteinExistence type="predicted"/>
<evidence type="ECO:0000313" key="1">
    <source>
        <dbReference type="Proteomes" id="UP000887579"/>
    </source>
</evidence>
<name>A0AC34GLE4_9BILA</name>
<reference evidence="2" key="1">
    <citation type="submission" date="2022-11" db="UniProtKB">
        <authorList>
            <consortium name="WormBaseParasite"/>
        </authorList>
    </citation>
    <scope>IDENTIFICATION</scope>
</reference>